<dbReference type="PROSITE" id="PS00135">
    <property type="entry name" value="TRYPSIN_SER"/>
    <property type="match status" value="1"/>
</dbReference>
<evidence type="ECO:0000256" key="8">
    <source>
        <dbReference type="SAM" id="MobiDB-lite"/>
    </source>
</evidence>
<dbReference type="InterPro" id="IPR036055">
    <property type="entry name" value="LDL_receptor-like_sf"/>
</dbReference>
<keyword evidence="9" id="KW-0812">Transmembrane</keyword>
<feature type="region of interest" description="Disordered" evidence="8">
    <location>
        <begin position="1"/>
        <end position="21"/>
    </location>
</feature>
<reference evidence="12" key="5">
    <citation type="submission" date="2025-09" db="UniProtKB">
        <authorList>
            <consortium name="Ensembl"/>
        </authorList>
    </citation>
    <scope>IDENTIFICATION</scope>
</reference>
<dbReference type="PANTHER" id="PTHR24252">
    <property type="entry name" value="ACROSIN-RELATED"/>
    <property type="match status" value="1"/>
</dbReference>
<dbReference type="InterPro" id="IPR036772">
    <property type="entry name" value="SRCR-like_dom_sf"/>
</dbReference>
<keyword evidence="13" id="KW-1185">Reference proteome</keyword>
<keyword evidence="9" id="KW-1133">Transmembrane helix</keyword>
<dbReference type="Pfam" id="PF15494">
    <property type="entry name" value="SRCR_2"/>
    <property type="match status" value="1"/>
</dbReference>
<dbReference type="STRING" id="7868.ENSCMIP00000014907"/>
<reference evidence="12" key="4">
    <citation type="submission" date="2025-08" db="UniProtKB">
        <authorList>
            <consortium name="Ensembl"/>
        </authorList>
    </citation>
    <scope>IDENTIFICATION</scope>
</reference>
<feature type="domain" description="Peptidase S1" evidence="10">
    <location>
        <begin position="229"/>
        <end position="459"/>
    </location>
</feature>
<dbReference type="InterPro" id="IPR033116">
    <property type="entry name" value="TRYPSIN_SER"/>
</dbReference>
<dbReference type="GO" id="GO:0004252">
    <property type="term" value="F:serine-type endopeptidase activity"/>
    <property type="evidence" value="ECO:0007669"/>
    <property type="project" value="InterPro"/>
</dbReference>
<reference evidence="13" key="2">
    <citation type="journal article" date="2007" name="PLoS Biol.">
        <title>Survey sequencing and comparative analysis of the elephant shark (Callorhinchus milii) genome.</title>
        <authorList>
            <person name="Venkatesh B."/>
            <person name="Kirkness E.F."/>
            <person name="Loh Y.H."/>
            <person name="Halpern A.L."/>
            <person name="Lee A.P."/>
            <person name="Johnson J."/>
            <person name="Dandona N."/>
            <person name="Viswanathan L.D."/>
            <person name="Tay A."/>
            <person name="Venter J.C."/>
            <person name="Strausberg R.L."/>
            <person name="Brenner S."/>
        </authorList>
    </citation>
    <scope>NUCLEOTIDE SEQUENCE [LARGE SCALE GENOMIC DNA]</scope>
</reference>
<evidence type="ECO:0000256" key="6">
    <source>
        <dbReference type="PROSITE-ProRule" id="PRU00196"/>
    </source>
</evidence>
<dbReference type="GO" id="GO:0016020">
    <property type="term" value="C:membrane"/>
    <property type="evidence" value="ECO:0007669"/>
    <property type="project" value="InterPro"/>
</dbReference>
<keyword evidence="4" id="KW-1015">Disulfide bond</keyword>
<dbReference type="PANTHER" id="PTHR24252:SF27">
    <property type="entry name" value="TRANSMEMBRANE PROTEASE SERINE 3-LIKE"/>
    <property type="match status" value="1"/>
</dbReference>
<dbReference type="PRINTS" id="PR00722">
    <property type="entry name" value="CHYMOTRYPSIN"/>
</dbReference>
<proteinExistence type="predicted"/>
<dbReference type="Pfam" id="PF00089">
    <property type="entry name" value="Trypsin"/>
    <property type="match status" value="1"/>
</dbReference>
<evidence type="ECO:0000256" key="3">
    <source>
        <dbReference type="ARBA" id="ARBA00022825"/>
    </source>
</evidence>
<dbReference type="PROSITE" id="PS50240">
    <property type="entry name" value="TRYPSIN_DOM"/>
    <property type="match status" value="1"/>
</dbReference>
<keyword evidence="2 7" id="KW-0378">Hydrolase</keyword>
<evidence type="ECO:0000313" key="13">
    <source>
        <dbReference type="Proteomes" id="UP000314986"/>
    </source>
</evidence>
<evidence type="ECO:0000256" key="5">
    <source>
        <dbReference type="ARBA" id="ARBA00023180"/>
    </source>
</evidence>
<evidence type="ECO:0000259" key="10">
    <source>
        <dbReference type="PROSITE" id="PS50240"/>
    </source>
</evidence>
<dbReference type="Ensembl" id="ENSCMIT00000015220.1">
    <property type="protein sequence ID" value="ENSCMIP00000014907.1"/>
    <property type="gene ID" value="ENSCMIG00000007309.1"/>
</dbReference>
<protein>
    <submittedName>
        <fullName evidence="12">Uncharacterized protein</fullName>
    </submittedName>
</protein>
<dbReference type="SMART" id="SM00202">
    <property type="entry name" value="SR"/>
    <property type="match status" value="1"/>
</dbReference>
<evidence type="ECO:0000256" key="2">
    <source>
        <dbReference type="ARBA" id="ARBA00022801"/>
    </source>
</evidence>
<dbReference type="GeneTree" id="ENSGT00940000155207"/>
<dbReference type="InterPro" id="IPR018114">
    <property type="entry name" value="TRYPSIN_HIS"/>
</dbReference>
<dbReference type="PROSITE" id="PS50287">
    <property type="entry name" value="SRCR_2"/>
    <property type="match status" value="1"/>
</dbReference>
<gene>
    <name evidence="12" type="primary">LOC103180325</name>
</gene>
<dbReference type="InterPro" id="IPR043504">
    <property type="entry name" value="Peptidase_S1_PA_chymotrypsin"/>
</dbReference>
<dbReference type="AlphaFoldDB" id="A0A4W3HIJ8"/>
<dbReference type="Gene3D" id="3.10.250.10">
    <property type="entry name" value="SRCR-like domain"/>
    <property type="match status" value="1"/>
</dbReference>
<keyword evidence="9" id="KW-0472">Membrane</keyword>
<accession>A0A4W3HIJ8</accession>
<keyword evidence="5" id="KW-0325">Glycoprotein</keyword>
<reference evidence="13" key="1">
    <citation type="journal article" date="2006" name="Science">
        <title>Ancient noncoding elements conserved in the human genome.</title>
        <authorList>
            <person name="Venkatesh B."/>
            <person name="Kirkness E.F."/>
            <person name="Loh Y.H."/>
            <person name="Halpern A.L."/>
            <person name="Lee A.P."/>
            <person name="Johnson J."/>
            <person name="Dandona N."/>
            <person name="Viswanathan L.D."/>
            <person name="Tay A."/>
            <person name="Venter J.C."/>
            <person name="Strausberg R.L."/>
            <person name="Brenner S."/>
        </authorList>
    </citation>
    <scope>NUCLEOTIDE SEQUENCE [LARGE SCALE GENOMIC DNA]</scope>
</reference>
<dbReference type="CDD" id="cd00112">
    <property type="entry name" value="LDLa"/>
    <property type="match status" value="1"/>
</dbReference>
<reference evidence="13" key="3">
    <citation type="journal article" date="2014" name="Nature">
        <title>Elephant shark genome provides unique insights into gnathostome evolution.</title>
        <authorList>
            <consortium name="International Elephant Shark Genome Sequencing Consortium"/>
            <person name="Venkatesh B."/>
            <person name="Lee A.P."/>
            <person name="Ravi V."/>
            <person name="Maurya A.K."/>
            <person name="Lian M.M."/>
            <person name="Swann J.B."/>
            <person name="Ohta Y."/>
            <person name="Flajnik M.F."/>
            <person name="Sutoh Y."/>
            <person name="Kasahara M."/>
            <person name="Hoon S."/>
            <person name="Gangu V."/>
            <person name="Roy S.W."/>
            <person name="Irimia M."/>
            <person name="Korzh V."/>
            <person name="Kondrychyn I."/>
            <person name="Lim Z.W."/>
            <person name="Tay B.H."/>
            <person name="Tohari S."/>
            <person name="Kong K.W."/>
            <person name="Ho S."/>
            <person name="Lorente-Galdos B."/>
            <person name="Quilez J."/>
            <person name="Marques-Bonet T."/>
            <person name="Raney B.J."/>
            <person name="Ingham P.W."/>
            <person name="Tay A."/>
            <person name="Hillier L.W."/>
            <person name="Minx P."/>
            <person name="Boehm T."/>
            <person name="Wilson R.K."/>
            <person name="Brenner S."/>
            <person name="Warren W.C."/>
        </authorList>
    </citation>
    <scope>NUCLEOTIDE SEQUENCE [LARGE SCALE GENOMIC DNA]</scope>
</reference>
<dbReference type="SMART" id="SM00020">
    <property type="entry name" value="Tryp_SPc"/>
    <property type="match status" value="1"/>
</dbReference>
<dbReference type="GO" id="GO:0006508">
    <property type="term" value="P:proteolysis"/>
    <property type="evidence" value="ECO:0007669"/>
    <property type="project" value="UniProtKB-KW"/>
</dbReference>
<organism evidence="12 13">
    <name type="scientific">Callorhinchus milii</name>
    <name type="common">Ghost shark</name>
    <dbReference type="NCBI Taxonomy" id="7868"/>
    <lineage>
        <taxon>Eukaryota</taxon>
        <taxon>Metazoa</taxon>
        <taxon>Chordata</taxon>
        <taxon>Craniata</taxon>
        <taxon>Vertebrata</taxon>
        <taxon>Chondrichthyes</taxon>
        <taxon>Holocephali</taxon>
        <taxon>Chimaeriformes</taxon>
        <taxon>Callorhinchidae</taxon>
        <taxon>Callorhinchus</taxon>
    </lineage>
</organism>
<dbReference type="PROSITE" id="PS00134">
    <property type="entry name" value="TRYPSIN_HIS"/>
    <property type="match status" value="1"/>
</dbReference>
<evidence type="ECO:0000256" key="1">
    <source>
        <dbReference type="ARBA" id="ARBA00022670"/>
    </source>
</evidence>
<dbReference type="InterPro" id="IPR001190">
    <property type="entry name" value="SRCR"/>
</dbReference>
<dbReference type="Gene3D" id="2.40.10.10">
    <property type="entry name" value="Trypsin-like serine proteases"/>
    <property type="match status" value="2"/>
</dbReference>
<dbReference type="InterPro" id="IPR001254">
    <property type="entry name" value="Trypsin_dom"/>
</dbReference>
<dbReference type="OMA" id="ELMGICK"/>
<evidence type="ECO:0000256" key="7">
    <source>
        <dbReference type="RuleBase" id="RU363034"/>
    </source>
</evidence>
<dbReference type="SUPFAM" id="SSF56487">
    <property type="entry name" value="SRCR-like"/>
    <property type="match status" value="1"/>
</dbReference>
<feature type="domain" description="SRCR" evidence="11">
    <location>
        <begin position="117"/>
        <end position="219"/>
    </location>
</feature>
<dbReference type="InterPro" id="IPR001314">
    <property type="entry name" value="Peptidase_S1A"/>
</dbReference>
<feature type="transmembrane region" description="Helical" evidence="9">
    <location>
        <begin position="53"/>
        <end position="74"/>
    </location>
</feature>
<evidence type="ECO:0000259" key="11">
    <source>
        <dbReference type="PROSITE" id="PS50287"/>
    </source>
</evidence>
<dbReference type="SUPFAM" id="SSF50494">
    <property type="entry name" value="Trypsin-like serine proteases"/>
    <property type="match status" value="1"/>
</dbReference>
<evidence type="ECO:0000256" key="9">
    <source>
        <dbReference type="SAM" id="Phobius"/>
    </source>
</evidence>
<dbReference type="InterPro" id="IPR002172">
    <property type="entry name" value="LDrepeatLR_classA_rpt"/>
</dbReference>
<name>A0A4W3HIJ8_CALMI</name>
<keyword evidence="1 7" id="KW-0645">Protease</keyword>
<evidence type="ECO:0000256" key="4">
    <source>
        <dbReference type="ARBA" id="ARBA00023157"/>
    </source>
</evidence>
<dbReference type="Gene3D" id="4.10.400.10">
    <property type="entry name" value="Low-density Lipoprotein Receptor"/>
    <property type="match status" value="1"/>
</dbReference>
<dbReference type="Proteomes" id="UP000314986">
    <property type="component" value="Unassembled WGS sequence"/>
</dbReference>
<feature type="compositionally biased region" description="Basic and acidic residues" evidence="8">
    <location>
        <begin position="1"/>
        <end position="10"/>
    </location>
</feature>
<comment type="caution">
    <text evidence="6">Lacks conserved residue(s) required for the propagation of feature annotation.</text>
</comment>
<sequence>MPRKLNEQKLHGSVSEQDSTEYCTYDPPNSAIPLNPGFLPESMNRMKMTKRKIVITTLLVLTVLAIIGISIYFVKVLLDTNYFFCVKSFKFISLEAQCNGVSDCMDSEDEMNCVINITFTGEFPVRISGADSILEVYNSESRTWRPVCYKDWDEKLAQATCKQLGHSRHQELVSRPVPMLSVSVFAMIDISKDYAQKSIQSILRDGSCSDKKVVSLVCEQCVRSGEERIVGGNDAYIDNWPWQVSLKYKDQHLCGGSILNSQWIVTASHCFSKEHDQIQLWEVYVGTEYLKSGGRTFRVGKIITNGQFDDNDNDYDIALIKLKSALPYTEYIRPICLPNYNTPISPNQEAWITGWGHTKQSGKGSDVLQKASVLVIDRITCNQREVYAGQITPRMLCAGFLEGKVDACQGDSGGPLSYHSDMWRLLGVVSWGRGCAIPNRPGVYANISFFLDWIYHVMQVSGSREPSRGGGGEGV</sequence>
<dbReference type="SUPFAM" id="SSF57424">
    <property type="entry name" value="LDL receptor-like module"/>
    <property type="match status" value="1"/>
</dbReference>
<evidence type="ECO:0000313" key="12">
    <source>
        <dbReference type="Ensembl" id="ENSCMIP00000014907.1"/>
    </source>
</evidence>
<dbReference type="CDD" id="cd00190">
    <property type="entry name" value="Tryp_SPc"/>
    <property type="match status" value="1"/>
</dbReference>
<dbReference type="InParanoid" id="A0A4W3HIJ8"/>
<dbReference type="FunFam" id="2.40.10.10:FF:000003">
    <property type="entry name" value="Transmembrane serine protease 3"/>
    <property type="match status" value="1"/>
</dbReference>
<dbReference type="InterPro" id="IPR009003">
    <property type="entry name" value="Peptidase_S1_PA"/>
</dbReference>
<keyword evidence="3 7" id="KW-0720">Serine protease</keyword>